<keyword evidence="12" id="KW-0496">Mitochondrion</keyword>
<sequence>MASVITVKEKKFLDRGAAKLKDLTPKGTVGVFRRCYYQYYKYDNVKKGTIIGVSMLLASYMLFNYCLSLKELKHQQLHMYH</sequence>
<protein>
    <recommendedName>
        <fullName evidence="18">ATP synthase F(0) complex subunit f, mitochondrial</fullName>
    </recommendedName>
    <alternativeName>
        <fullName evidence="15">ATP synthase membrane subunit f</fullName>
    </alternativeName>
</protein>
<evidence type="ECO:0000256" key="11">
    <source>
        <dbReference type="ARBA" id="ARBA00023065"/>
    </source>
</evidence>
<evidence type="ECO:0000256" key="18">
    <source>
        <dbReference type="ARBA" id="ARBA00070733"/>
    </source>
</evidence>
<dbReference type="GO" id="GO:0005743">
    <property type="term" value="C:mitochondrial inner membrane"/>
    <property type="evidence" value="ECO:0007669"/>
    <property type="project" value="UniProtKB-SubCell"/>
</dbReference>
<evidence type="ECO:0000256" key="16">
    <source>
        <dbReference type="ARBA" id="ARBA00054012"/>
    </source>
</evidence>
<dbReference type="GO" id="GO:0042776">
    <property type="term" value="P:proton motive force-driven mitochondrial ATP synthesis"/>
    <property type="evidence" value="ECO:0007669"/>
    <property type="project" value="TreeGrafter"/>
</dbReference>
<evidence type="ECO:0000256" key="9">
    <source>
        <dbReference type="ARBA" id="ARBA00022989"/>
    </source>
</evidence>
<dbReference type="GO" id="GO:0045259">
    <property type="term" value="C:proton-transporting ATP synthase complex"/>
    <property type="evidence" value="ECO:0007669"/>
    <property type="project" value="UniProtKB-KW"/>
</dbReference>
<dbReference type="AlphaFoldDB" id="A0A8C7BG50"/>
<comment type="function">
    <text evidence="16">Subunit f, of the mitochondrial membrane ATP synthase complex (F(1)F(0) ATP synthase or Complex V) that produces ATP from ADP in the presence of a proton gradient across the membrane which is generated by electron transport complexes of the respiratory chain. ATP synthase complex consist of a soluble F(1) head domain - the catalytic core - and a membrane F(1) domain - the membrane proton channel. These two domains are linked by a central stalk rotating inside the F(1) region and a stationary peripheral stalk. During catalysis, ATP synthesis in the catalytic domain of F(1) is coupled via a rotary mechanism of the central stalk subunits to proton translocation. In vivo, can only synthesize ATP although its ATP hydrolase activity can be activated artificially in vitro. Part of the complex F(0) domain.</text>
</comment>
<comment type="subunit">
    <text evidence="17">Component of the ATP synthase complex composed at least of ATP5F1A/subunit alpha, ATP5F1B/subunit beta, ATP5MC1/subunit c (homooctomer), MT-ATP6/subunit a, MT-ATP8/subunit 8, ATP5ME/subunit e, ATP5MF/subunit f, ATP5MG/subunit g, ATP5MK/subunit k, ATP5MJ/subunit j, ATP5F1C/subunit gamma, ATP5F1D/subunit delta, ATP5F1E/subunit epsilon, ATP5PF/subunit F6, ATP5PB/subunit b, ATP5PD/subunit d, ATP5PO/subunit OSCP. ATP synthase complex consists of a soluble F(1) head domain (subunits alpha(3) and beta(3)) - the catalytic core - and a membrane F(0) domain - the membrane proton channel (subunits c, a, 8, e, f, g, k and j). These two domains are linked by a central stalk (subunits gamma, delta, and epsilon) rotating inside the F1 region and a stationary peripheral stalk (subunits F6, b, d, and OSCP).</text>
</comment>
<keyword evidence="21" id="KW-1185">Reference proteome</keyword>
<evidence type="ECO:0000256" key="19">
    <source>
        <dbReference type="SAM" id="Phobius"/>
    </source>
</evidence>
<feature type="transmembrane region" description="Helical" evidence="19">
    <location>
        <begin position="49"/>
        <end position="67"/>
    </location>
</feature>
<evidence type="ECO:0000256" key="13">
    <source>
        <dbReference type="ARBA" id="ARBA00023136"/>
    </source>
</evidence>
<dbReference type="Proteomes" id="UP000694425">
    <property type="component" value="Unplaced"/>
</dbReference>
<evidence type="ECO:0000256" key="14">
    <source>
        <dbReference type="ARBA" id="ARBA00023310"/>
    </source>
</evidence>
<reference evidence="20" key="2">
    <citation type="submission" date="2025-09" db="UniProtKB">
        <authorList>
            <consortium name="Ensembl"/>
        </authorList>
    </citation>
    <scope>IDENTIFICATION</scope>
</reference>
<comment type="similarity">
    <text evidence="2">Belongs to the ATPase F chain family.</text>
</comment>
<evidence type="ECO:0000313" key="20">
    <source>
        <dbReference type="Ensembl" id="ENSNVIP00000018373.1"/>
    </source>
</evidence>
<dbReference type="PANTHER" id="PTHR13080:SF16">
    <property type="entry name" value="ATP SYNTHASE SUBUNIT F, MITOCHONDRIAL"/>
    <property type="match status" value="1"/>
</dbReference>
<evidence type="ECO:0000256" key="15">
    <source>
        <dbReference type="ARBA" id="ARBA00032201"/>
    </source>
</evidence>
<keyword evidence="6 19" id="KW-0812">Transmembrane</keyword>
<evidence type="ECO:0000256" key="8">
    <source>
        <dbReference type="ARBA" id="ARBA00022792"/>
    </source>
</evidence>
<keyword evidence="7" id="KW-0375">Hydrogen ion transport</keyword>
<evidence type="ECO:0000256" key="6">
    <source>
        <dbReference type="ARBA" id="ARBA00022692"/>
    </source>
</evidence>
<dbReference type="GeneTree" id="ENSGT00510000046986"/>
<dbReference type="PANTHER" id="PTHR13080">
    <property type="entry name" value="ATP SYNTHASE F CHAIN, MITOCHONDRIAL-RELATED"/>
    <property type="match status" value="1"/>
</dbReference>
<evidence type="ECO:0000256" key="2">
    <source>
        <dbReference type="ARBA" id="ARBA00005895"/>
    </source>
</evidence>
<keyword evidence="10" id="KW-0007">Acetylation</keyword>
<keyword evidence="13 19" id="KW-0472">Membrane</keyword>
<dbReference type="GO" id="GO:0046933">
    <property type="term" value="F:proton-transporting ATP synthase activity, rotational mechanism"/>
    <property type="evidence" value="ECO:0007669"/>
    <property type="project" value="TreeGrafter"/>
</dbReference>
<evidence type="ECO:0000256" key="10">
    <source>
        <dbReference type="ARBA" id="ARBA00022990"/>
    </source>
</evidence>
<proteinExistence type="inferred from homology"/>
<keyword evidence="9 19" id="KW-1133">Transmembrane helix</keyword>
<evidence type="ECO:0000256" key="3">
    <source>
        <dbReference type="ARBA" id="ARBA00022448"/>
    </source>
</evidence>
<comment type="subcellular location">
    <subcellularLocation>
        <location evidence="1">Mitochondrion inner membrane</location>
        <topology evidence="1">Single-pass membrane protein</topology>
    </subcellularLocation>
</comment>
<evidence type="ECO:0000313" key="21">
    <source>
        <dbReference type="Proteomes" id="UP000694425"/>
    </source>
</evidence>
<evidence type="ECO:0000256" key="17">
    <source>
        <dbReference type="ARBA" id="ARBA00064647"/>
    </source>
</evidence>
<keyword evidence="8" id="KW-0999">Mitochondrion inner membrane</keyword>
<keyword evidence="11" id="KW-0406">Ion transport</keyword>
<evidence type="ECO:0000256" key="4">
    <source>
        <dbReference type="ARBA" id="ARBA00022547"/>
    </source>
</evidence>
<organism evidence="20 21">
    <name type="scientific">Neovison vison</name>
    <name type="common">American mink</name>
    <name type="synonym">Mustela vison</name>
    <dbReference type="NCBI Taxonomy" id="452646"/>
    <lineage>
        <taxon>Eukaryota</taxon>
        <taxon>Metazoa</taxon>
        <taxon>Chordata</taxon>
        <taxon>Craniata</taxon>
        <taxon>Vertebrata</taxon>
        <taxon>Euteleostomi</taxon>
        <taxon>Mammalia</taxon>
        <taxon>Eutheria</taxon>
        <taxon>Laurasiatheria</taxon>
        <taxon>Carnivora</taxon>
        <taxon>Caniformia</taxon>
        <taxon>Musteloidea</taxon>
        <taxon>Mustelidae</taxon>
        <taxon>Mustelinae</taxon>
        <taxon>Neogale</taxon>
    </lineage>
</organism>
<dbReference type="InterPro" id="IPR019344">
    <property type="entry name" value="F1F0-ATPsyn_F_prd"/>
</dbReference>
<keyword evidence="3" id="KW-0813">Transport</keyword>
<evidence type="ECO:0000256" key="7">
    <source>
        <dbReference type="ARBA" id="ARBA00022781"/>
    </source>
</evidence>
<evidence type="ECO:0000256" key="12">
    <source>
        <dbReference type="ARBA" id="ARBA00023128"/>
    </source>
</evidence>
<dbReference type="Ensembl" id="ENSNVIT00000021433.1">
    <property type="protein sequence ID" value="ENSNVIP00000018373.1"/>
    <property type="gene ID" value="ENSNVIG00000014396.1"/>
</dbReference>
<reference evidence="20" key="1">
    <citation type="submission" date="2025-08" db="UniProtKB">
        <authorList>
            <consortium name="Ensembl"/>
        </authorList>
    </citation>
    <scope>IDENTIFICATION</scope>
</reference>
<keyword evidence="4" id="KW-0138">CF(0)</keyword>
<keyword evidence="5" id="KW-0597">Phosphoprotein</keyword>
<accession>A0A8C7BG50</accession>
<evidence type="ECO:0000256" key="1">
    <source>
        <dbReference type="ARBA" id="ARBA00004434"/>
    </source>
</evidence>
<evidence type="ECO:0000256" key="5">
    <source>
        <dbReference type="ARBA" id="ARBA00022553"/>
    </source>
</evidence>
<keyword evidence="14" id="KW-0066">ATP synthesis</keyword>
<name>A0A8C7BG50_NEOVI</name>